<gene>
    <name evidence="2" type="ORF">LCGC14_0478870</name>
</gene>
<comment type="caution">
    <text evidence="2">The sequence shown here is derived from an EMBL/GenBank/DDBJ whole genome shotgun (WGS) entry which is preliminary data.</text>
</comment>
<dbReference type="EMBL" id="LAZR01000517">
    <property type="protein sequence ID" value="KKN65748.1"/>
    <property type="molecule type" value="Genomic_DNA"/>
</dbReference>
<name>A0A0F9VIT4_9ZZZZ</name>
<organism evidence="2">
    <name type="scientific">marine sediment metagenome</name>
    <dbReference type="NCBI Taxonomy" id="412755"/>
    <lineage>
        <taxon>unclassified sequences</taxon>
        <taxon>metagenomes</taxon>
        <taxon>ecological metagenomes</taxon>
    </lineage>
</organism>
<proteinExistence type="predicted"/>
<accession>A0A0F9VIT4</accession>
<keyword evidence="1" id="KW-0175">Coiled coil</keyword>
<protein>
    <submittedName>
        <fullName evidence="2">Uncharacterized protein</fullName>
    </submittedName>
</protein>
<dbReference type="AlphaFoldDB" id="A0A0F9VIT4"/>
<evidence type="ECO:0000313" key="2">
    <source>
        <dbReference type="EMBL" id="KKN65748.1"/>
    </source>
</evidence>
<reference evidence="2" key="1">
    <citation type="journal article" date="2015" name="Nature">
        <title>Complex archaea that bridge the gap between prokaryotes and eukaryotes.</title>
        <authorList>
            <person name="Spang A."/>
            <person name="Saw J.H."/>
            <person name="Jorgensen S.L."/>
            <person name="Zaremba-Niedzwiedzka K."/>
            <person name="Martijn J."/>
            <person name="Lind A.E."/>
            <person name="van Eijk R."/>
            <person name="Schleper C."/>
            <person name="Guy L."/>
            <person name="Ettema T.J."/>
        </authorList>
    </citation>
    <scope>NUCLEOTIDE SEQUENCE</scope>
</reference>
<sequence length="108" mass="12660">MKEYWVILRQMGGCDYTIGCGVCVDKIKAKTIEDAVEYILEEYVGGYQNGEGCPDDIELLEVTRHIDMHMPLIRAQDLLQRKLEEKRKCKAEEAERAEYKRLKEKFDK</sequence>
<evidence type="ECO:0000256" key="1">
    <source>
        <dbReference type="SAM" id="Coils"/>
    </source>
</evidence>
<feature type="coiled-coil region" evidence="1">
    <location>
        <begin position="72"/>
        <end position="102"/>
    </location>
</feature>